<dbReference type="GO" id="GO:0046872">
    <property type="term" value="F:metal ion binding"/>
    <property type="evidence" value="ECO:0007669"/>
    <property type="project" value="UniProtKB-KW"/>
</dbReference>
<dbReference type="CTD" id="20199225"/>
<sequence length="552" mass="63659">MIKSDYQEYVDMLCSCMLDVEPRDYVVSNFLSLEFDDQLIQDCLDLLKPDRMNVVIRSQTFKSCCRLEETWFKSMYSVEDPPDNPELRLPSKNPFIATDFTLKPVETDYLTIKELALGSELIRIWFQSDNEFNTPKVVNDDDNTSLYRRSCLSDLFVFYVRESLRESAHQAGVAHLKNYIGVADYGFYLKFSGFNHKLKNLYQLYIDGIRSLKTNSETFRMVKERTRNLYKNQILCPEQLCSQLQASYLLSKLSTVTQKLDCVDCVSEEMLASYVESIFDGVFVEALFKGNVTSKHMQDAVNPIPVIRTMTIYCYTISPSSNNEALNLSEYFVDKLMFQPLTNCSAIYVTEIQRGRTLLAVPNKNDDDNNCVIANYYQLPEPGCLKDLLLAEMFVSLMEQPCFDELRTNQQLGYSATPSLVIVYGVVGFSITVCSQSDKFSMKQLDDCIEDFVDSFYYKIVDGADEGFTDMLTSMINSRNGVDVSLSGQVLRFWNEILTREYEFNRNNEELNVLHELTADDLRDFCQSIIPRDRTSRRKLSIQVIGKRQLRT</sequence>
<dbReference type="InterPro" id="IPR032632">
    <property type="entry name" value="Peptidase_M16_M"/>
</dbReference>
<reference evidence="6" key="1">
    <citation type="submission" date="2012-12" db="EMBL/GenBank/DDBJ databases">
        <authorList>
            <person name="Hellsten U."/>
            <person name="Grimwood J."/>
            <person name="Chapman J.A."/>
            <person name="Shapiro H."/>
            <person name="Aerts A."/>
            <person name="Otillar R.P."/>
            <person name="Terry A.Y."/>
            <person name="Boore J.L."/>
            <person name="Simakov O."/>
            <person name="Marletaz F."/>
            <person name="Cho S.-J."/>
            <person name="Edsinger-Gonzales E."/>
            <person name="Havlak P."/>
            <person name="Kuo D.-H."/>
            <person name="Larsson T."/>
            <person name="Lv J."/>
            <person name="Arendt D."/>
            <person name="Savage R."/>
            <person name="Osoegawa K."/>
            <person name="de Jong P."/>
            <person name="Lindberg D.R."/>
            <person name="Seaver E.C."/>
            <person name="Weisblat D.A."/>
            <person name="Putnam N.H."/>
            <person name="Grigoriev I.V."/>
            <person name="Rokhsar D.S."/>
        </authorList>
    </citation>
    <scope>NUCLEOTIDE SEQUENCE</scope>
</reference>
<evidence type="ECO:0000259" key="2">
    <source>
        <dbReference type="Pfam" id="PF16187"/>
    </source>
</evidence>
<dbReference type="KEGG" id="hro:HELRODRAFT_161568"/>
<dbReference type="STRING" id="6412.T1ERM5"/>
<dbReference type="OrthoDB" id="4953at2759"/>
<keyword evidence="6" id="KW-1185">Reference proteome</keyword>
<dbReference type="InParanoid" id="T1ERM5"/>
<dbReference type="OMA" id="IHYTHID"/>
<name>T1ERM5_HELRO</name>
<accession>T1ERM5</accession>
<dbReference type="EMBL" id="KB096742">
    <property type="protein sequence ID" value="ESO02313.1"/>
    <property type="molecule type" value="Genomic_DNA"/>
</dbReference>
<evidence type="ECO:0000313" key="6">
    <source>
        <dbReference type="Proteomes" id="UP000015101"/>
    </source>
</evidence>
<evidence type="ECO:0000313" key="4">
    <source>
        <dbReference type="EMBL" id="ESO02313.1"/>
    </source>
</evidence>
<dbReference type="eggNOG" id="KOG0959">
    <property type="taxonomic scope" value="Eukaryota"/>
</dbReference>
<protein>
    <recommendedName>
        <fullName evidence="7">Peptidase M16 middle/third domain-containing protein</fullName>
    </recommendedName>
</protein>
<dbReference type="PANTHER" id="PTHR43690:SF18">
    <property type="entry name" value="INSULIN-DEGRADING ENZYME-RELATED"/>
    <property type="match status" value="1"/>
</dbReference>
<dbReference type="InterPro" id="IPR054734">
    <property type="entry name" value="PqqF-like_C_4"/>
</dbReference>
<keyword evidence="1" id="KW-0479">Metal-binding</keyword>
<reference evidence="5" key="3">
    <citation type="submission" date="2015-06" db="UniProtKB">
        <authorList>
            <consortium name="EnsemblMetazoa"/>
        </authorList>
    </citation>
    <scope>IDENTIFICATION</scope>
</reference>
<feature type="domain" description="Peptidase M16 middle/third" evidence="2">
    <location>
        <begin position="3"/>
        <end position="261"/>
    </location>
</feature>
<dbReference type="Proteomes" id="UP000015101">
    <property type="component" value="Unassembled WGS sequence"/>
</dbReference>
<reference evidence="4 6" key="2">
    <citation type="journal article" date="2013" name="Nature">
        <title>Insights into bilaterian evolution from three spiralian genomes.</title>
        <authorList>
            <person name="Simakov O."/>
            <person name="Marletaz F."/>
            <person name="Cho S.J."/>
            <person name="Edsinger-Gonzales E."/>
            <person name="Havlak P."/>
            <person name="Hellsten U."/>
            <person name="Kuo D.H."/>
            <person name="Larsson T."/>
            <person name="Lv J."/>
            <person name="Arendt D."/>
            <person name="Savage R."/>
            <person name="Osoegawa K."/>
            <person name="de Jong P."/>
            <person name="Grimwood J."/>
            <person name="Chapman J.A."/>
            <person name="Shapiro H."/>
            <person name="Aerts A."/>
            <person name="Otillar R.P."/>
            <person name="Terry A.Y."/>
            <person name="Boore J.L."/>
            <person name="Grigoriev I.V."/>
            <person name="Lindberg D.R."/>
            <person name="Seaver E.C."/>
            <person name="Weisblat D.A."/>
            <person name="Putnam N.H."/>
            <person name="Rokhsar D.S."/>
        </authorList>
    </citation>
    <scope>NUCLEOTIDE SEQUENCE</scope>
</reference>
<evidence type="ECO:0000313" key="5">
    <source>
        <dbReference type="EnsemblMetazoa" id="HelroP161568"/>
    </source>
</evidence>
<dbReference type="AlphaFoldDB" id="T1ERM5"/>
<dbReference type="SUPFAM" id="SSF63411">
    <property type="entry name" value="LuxS/MPP-like metallohydrolase"/>
    <property type="match status" value="3"/>
</dbReference>
<dbReference type="Gene3D" id="3.30.830.10">
    <property type="entry name" value="Metalloenzyme, LuxS/M16 peptidase-like"/>
    <property type="match status" value="3"/>
</dbReference>
<proteinExistence type="predicted"/>
<evidence type="ECO:0000259" key="3">
    <source>
        <dbReference type="Pfam" id="PF22456"/>
    </source>
</evidence>
<dbReference type="GeneID" id="20199225"/>
<dbReference type="InterPro" id="IPR011249">
    <property type="entry name" value="Metalloenz_LuxS/M16"/>
</dbReference>
<dbReference type="Pfam" id="PF16187">
    <property type="entry name" value="Peptidase_M16_M"/>
    <property type="match status" value="1"/>
</dbReference>
<dbReference type="PANTHER" id="PTHR43690">
    <property type="entry name" value="NARDILYSIN"/>
    <property type="match status" value="1"/>
</dbReference>
<dbReference type="Pfam" id="PF22456">
    <property type="entry name" value="PqqF-like_C_4"/>
    <property type="match status" value="1"/>
</dbReference>
<organism evidence="5 6">
    <name type="scientific">Helobdella robusta</name>
    <name type="common">Californian leech</name>
    <dbReference type="NCBI Taxonomy" id="6412"/>
    <lineage>
        <taxon>Eukaryota</taxon>
        <taxon>Metazoa</taxon>
        <taxon>Spiralia</taxon>
        <taxon>Lophotrochozoa</taxon>
        <taxon>Annelida</taxon>
        <taxon>Clitellata</taxon>
        <taxon>Hirudinea</taxon>
        <taxon>Rhynchobdellida</taxon>
        <taxon>Glossiphoniidae</taxon>
        <taxon>Helobdella</taxon>
    </lineage>
</organism>
<dbReference type="InterPro" id="IPR050626">
    <property type="entry name" value="Peptidase_M16"/>
</dbReference>
<evidence type="ECO:0008006" key="7">
    <source>
        <dbReference type="Google" id="ProtNLM"/>
    </source>
</evidence>
<dbReference type="EMBL" id="AMQM01000843">
    <property type="status" value="NOT_ANNOTATED_CDS"/>
    <property type="molecule type" value="Genomic_DNA"/>
</dbReference>
<evidence type="ECO:0000256" key="1">
    <source>
        <dbReference type="ARBA" id="ARBA00022723"/>
    </source>
</evidence>
<dbReference type="HOGENOM" id="CLU_004639_5_1_1"/>
<feature type="domain" description="Coenzyme PQQ synthesis protein F-like C-terminal lobe" evidence="3">
    <location>
        <begin position="395"/>
        <end position="494"/>
    </location>
</feature>
<dbReference type="RefSeq" id="XP_009019721.1">
    <property type="nucleotide sequence ID" value="XM_009021473.1"/>
</dbReference>
<dbReference type="EnsemblMetazoa" id="HelroT161568">
    <property type="protein sequence ID" value="HelroP161568"/>
    <property type="gene ID" value="HelroG161568"/>
</dbReference>
<gene>
    <name evidence="5" type="primary">20199225</name>
    <name evidence="4" type="ORF">HELRODRAFT_161568</name>
</gene>